<accession>A0ABS9Q6P9</accession>
<dbReference type="Proteomes" id="UP001521931">
    <property type="component" value="Unassembled WGS sequence"/>
</dbReference>
<dbReference type="Pfam" id="PF04075">
    <property type="entry name" value="F420H2_quin_red"/>
    <property type="match status" value="1"/>
</dbReference>
<evidence type="ECO:0000313" key="5">
    <source>
        <dbReference type="Proteomes" id="UP001521931"/>
    </source>
</evidence>
<organism evidence="4 5">
    <name type="scientific">Arsenicicoccus bolidensis</name>
    <dbReference type="NCBI Taxonomy" id="229480"/>
    <lineage>
        <taxon>Bacteria</taxon>
        <taxon>Bacillati</taxon>
        <taxon>Actinomycetota</taxon>
        <taxon>Actinomycetes</taxon>
        <taxon>Micrococcales</taxon>
        <taxon>Intrasporangiaceae</taxon>
        <taxon>Arsenicicoccus</taxon>
    </lineage>
</organism>
<reference evidence="4 5" key="1">
    <citation type="submission" date="2022-02" db="EMBL/GenBank/DDBJ databases">
        <title>Uncovering new skin microbiome diversity through culturing and metagenomics.</title>
        <authorList>
            <person name="Conlan S."/>
            <person name="Deming C."/>
            <person name="Nisc Comparative Sequencing Program N."/>
            <person name="Segre J.A."/>
        </authorList>
    </citation>
    <scope>NUCLEOTIDE SEQUENCE [LARGE SCALE GENOMIC DNA]</scope>
    <source>
        <strain evidence="4 5">ACRQZ</strain>
    </source>
</reference>
<sequence length="172" mass="18681">MTTTPDPTPATPSGNDASGHDFSGTDPWAALDAPPAPNASGWVRQQLEDIHAAGTTDAASVEGRRVVVLTMLGKSSGQVREVPLMRVEHDGVYAAVASKGGAPEHPQWFHNLTAHPHLLLQDGSTVTRRVARLATEAEHAEWWPRCVEAFPPYADYQTKTDRRIPLFLLEEA</sequence>
<dbReference type="PANTHER" id="PTHR39428">
    <property type="entry name" value="F420H(2)-DEPENDENT QUINONE REDUCTASE RV1261C"/>
    <property type="match status" value="1"/>
</dbReference>
<name>A0ABS9Q6P9_9MICO</name>
<proteinExistence type="inferred from homology"/>
<feature type="region of interest" description="Disordered" evidence="3">
    <location>
        <begin position="1"/>
        <end position="40"/>
    </location>
</feature>
<dbReference type="NCBIfam" id="TIGR00026">
    <property type="entry name" value="hi_GC_TIGR00026"/>
    <property type="match status" value="1"/>
</dbReference>
<keyword evidence="5" id="KW-1185">Reference proteome</keyword>
<comment type="caution">
    <text evidence="4">The sequence shown here is derived from an EMBL/GenBank/DDBJ whole genome shotgun (WGS) entry which is preliminary data.</text>
</comment>
<dbReference type="EMBL" id="JAKRCV010000083">
    <property type="protein sequence ID" value="MCG7323550.1"/>
    <property type="molecule type" value="Genomic_DNA"/>
</dbReference>
<protein>
    <submittedName>
        <fullName evidence="4">Nitroreductase family deazaflavin-dependent oxidoreductase</fullName>
    </submittedName>
</protein>
<evidence type="ECO:0000256" key="3">
    <source>
        <dbReference type="SAM" id="MobiDB-lite"/>
    </source>
</evidence>
<comment type="similarity">
    <text evidence="1">Belongs to the F420H(2)-dependent quinone reductase family.</text>
</comment>
<dbReference type="InterPro" id="IPR004378">
    <property type="entry name" value="F420H2_quin_Rdtase"/>
</dbReference>
<gene>
    <name evidence="4" type="ORF">MHL29_16870</name>
</gene>
<evidence type="ECO:0000256" key="1">
    <source>
        <dbReference type="ARBA" id="ARBA00008710"/>
    </source>
</evidence>
<dbReference type="RefSeq" id="WP_019287607.1">
    <property type="nucleotide sequence ID" value="NZ_JAKRCV010000083.1"/>
</dbReference>
<evidence type="ECO:0000313" key="4">
    <source>
        <dbReference type="EMBL" id="MCG7323550.1"/>
    </source>
</evidence>
<comment type="catalytic activity">
    <reaction evidence="2">
        <text>oxidized coenzyme F420-(gamma-L-Glu)(n) + a quinol + H(+) = reduced coenzyme F420-(gamma-L-Glu)(n) + a quinone</text>
        <dbReference type="Rhea" id="RHEA:39663"/>
        <dbReference type="Rhea" id="RHEA-COMP:12939"/>
        <dbReference type="Rhea" id="RHEA-COMP:14378"/>
        <dbReference type="ChEBI" id="CHEBI:15378"/>
        <dbReference type="ChEBI" id="CHEBI:24646"/>
        <dbReference type="ChEBI" id="CHEBI:132124"/>
        <dbReference type="ChEBI" id="CHEBI:133980"/>
        <dbReference type="ChEBI" id="CHEBI:139511"/>
    </reaction>
</comment>
<evidence type="ECO:0000256" key="2">
    <source>
        <dbReference type="ARBA" id="ARBA00049106"/>
    </source>
</evidence>
<dbReference type="PANTHER" id="PTHR39428:SF3">
    <property type="entry name" value="DEAZAFLAVIN-DEPENDENT NITROREDUCTASE"/>
    <property type="match status" value="1"/>
</dbReference>
<dbReference type="Gene3D" id="2.30.110.10">
    <property type="entry name" value="Electron Transport, Fmn-binding Protein, Chain A"/>
    <property type="match status" value="1"/>
</dbReference>
<feature type="compositionally biased region" description="Pro residues" evidence="3">
    <location>
        <begin position="1"/>
        <end position="10"/>
    </location>
</feature>
<dbReference type="InterPro" id="IPR012349">
    <property type="entry name" value="Split_barrel_FMN-bd"/>
</dbReference>